<dbReference type="EMBL" id="JNSL01000013">
    <property type="protein sequence ID" value="KGA21147.1"/>
    <property type="molecule type" value="Genomic_DNA"/>
</dbReference>
<dbReference type="Gene3D" id="3.10.450.50">
    <property type="match status" value="1"/>
</dbReference>
<dbReference type="Pfam" id="PF14534">
    <property type="entry name" value="DUF4440"/>
    <property type="match status" value="1"/>
</dbReference>
<protein>
    <recommendedName>
        <fullName evidence="1">DUF4440 domain-containing protein</fullName>
    </recommendedName>
</protein>
<evidence type="ECO:0000259" key="1">
    <source>
        <dbReference type="Pfam" id="PF14534"/>
    </source>
</evidence>
<dbReference type="SUPFAM" id="SSF54427">
    <property type="entry name" value="NTF2-like"/>
    <property type="match status" value="1"/>
</dbReference>
<accession>A0A094QCK3</accession>
<gene>
    <name evidence="2" type="ORF">GM51_3675</name>
</gene>
<reference evidence="2" key="1">
    <citation type="submission" date="2014-06" db="EMBL/GenBank/DDBJ databases">
        <title>Key roles for freshwater Actinobacteria revealed by deep metagenomic sequencing.</title>
        <authorList>
            <person name="Ghai R."/>
            <person name="Mizuno C.M."/>
            <person name="Picazo A."/>
            <person name="Camacho A."/>
            <person name="Rodriguez-Valera F."/>
        </authorList>
    </citation>
    <scope>NUCLEOTIDE SEQUENCE</scope>
</reference>
<dbReference type="InterPro" id="IPR027843">
    <property type="entry name" value="DUF4440"/>
</dbReference>
<dbReference type="AlphaFoldDB" id="A0A094QCK3"/>
<feature type="domain" description="DUF4440" evidence="1">
    <location>
        <begin position="15"/>
        <end position="120"/>
    </location>
</feature>
<organism evidence="2">
    <name type="scientific">freshwater metagenome</name>
    <dbReference type="NCBI Taxonomy" id="449393"/>
    <lineage>
        <taxon>unclassified sequences</taxon>
        <taxon>metagenomes</taxon>
        <taxon>ecological metagenomes</taxon>
    </lineage>
</organism>
<proteinExistence type="predicted"/>
<name>A0A094QCK3_9ZZZZ</name>
<comment type="caution">
    <text evidence="2">The sequence shown here is derived from an EMBL/GenBank/DDBJ whole genome shotgun (WGS) entry which is preliminary data.</text>
</comment>
<evidence type="ECO:0000313" key="2">
    <source>
        <dbReference type="EMBL" id="KGA21147.1"/>
    </source>
</evidence>
<sequence length="131" mass="15306">MNVDQEYMWNGVLTMYQGFIEKDRPKIDKFIHEDCTVWDSSERDLAFGLKGLNEIRGRRPNDPSAPQVEKIDATDPVIDVYGDFAVARHYLKVIYKNNSSPSREVRNTGIWRKFPQGWQLIHNHEDELPLS</sequence>
<dbReference type="InterPro" id="IPR032710">
    <property type="entry name" value="NTF2-like_dom_sf"/>
</dbReference>